<evidence type="ECO:0000256" key="11">
    <source>
        <dbReference type="SAM" id="MobiDB-lite"/>
    </source>
</evidence>
<evidence type="ECO:0000259" key="14">
    <source>
        <dbReference type="Pfam" id="PF22614"/>
    </source>
</evidence>
<evidence type="ECO:0000256" key="2">
    <source>
        <dbReference type="ARBA" id="ARBA00022448"/>
    </source>
</evidence>
<dbReference type="EMBL" id="JAFCIX010000580">
    <property type="protein sequence ID" value="KAH6585491.1"/>
    <property type="molecule type" value="Genomic_DNA"/>
</dbReference>
<feature type="region of interest" description="Disordered" evidence="11">
    <location>
        <begin position="853"/>
        <end position="929"/>
    </location>
</feature>
<evidence type="ECO:0000256" key="3">
    <source>
        <dbReference type="ARBA" id="ARBA00022538"/>
    </source>
</evidence>
<reference evidence="15 16" key="1">
    <citation type="submission" date="2021-02" db="EMBL/GenBank/DDBJ databases">
        <title>Variation within the Batrachochytrium salamandrivorans European outbreak.</title>
        <authorList>
            <person name="Kelly M."/>
            <person name="Pasmans F."/>
            <person name="Shea T.P."/>
            <person name="Munoz J.F."/>
            <person name="Carranza S."/>
            <person name="Cuomo C.A."/>
            <person name="Martel A."/>
        </authorList>
    </citation>
    <scope>NUCLEOTIDE SEQUENCE [LARGE SCALE GENOMIC DNA]</scope>
    <source>
        <strain evidence="15 16">AMFP18/2</strain>
    </source>
</reference>
<evidence type="ECO:0008006" key="17">
    <source>
        <dbReference type="Google" id="ProtNLM"/>
    </source>
</evidence>
<organism evidence="15 16">
    <name type="scientific">Batrachochytrium salamandrivorans</name>
    <dbReference type="NCBI Taxonomy" id="1357716"/>
    <lineage>
        <taxon>Eukaryota</taxon>
        <taxon>Fungi</taxon>
        <taxon>Fungi incertae sedis</taxon>
        <taxon>Chytridiomycota</taxon>
        <taxon>Chytridiomycota incertae sedis</taxon>
        <taxon>Chytridiomycetes</taxon>
        <taxon>Rhizophydiales</taxon>
        <taxon>Rhizophydiales incertae sedis</taxon>
        <taxon>Batrachochytrium</taxon>
    </lineage>
</organism>
<dbReference type="InterPro" id="IPR047871">
    <property type="entry name" value="K_chnl_Slo-like"/>
</dbReference>
<evidence type="ECO:0000256" key="8">
    <source>
        <dbReference type="ARBA" id="ARBA00023065"/>
    </source>
</evidence>
<dbReference type="SUPFAM" id="SSF81324">
    <property type="entry name" value="Voltage-gated potassium channels"/>
    <property type="match status" value="1"/>
</dbReference>
<dbReference type="InterPro" id="IPR003929">
    <property type="entry name" value="K_chnl_BK_asu"/>
</dbReference>
<keyword evidence="2" id="KW-0813">Transport</keyword>
<gene>
    <name evidence="15" type="ORF">BASA50_001100</name>
</gene>
<dbReference type="Proteomes" id="UP001648503">
    <property type="component" value="Unassembled WGS sequence"/>
</dbReference>
<evidence type="ECO:0000256" key="1">
    <source>
        <dbReference type="ARBA" id="ARBA00004141"/>
    </source>
</evidence>
<feature type="domain" description="Calcium-activated potassium channel BK alpha subunit" evidence="13">
    <location>
        <begin position="489"/>
        <end position="583"/>
    </location>
</feature>
<comment type="caution">
    <text evidence="15">The sequence shown here is derived from an EMBL/GenBank/DDBJ whole genome shotgun (WGS) entry which is preliminary data.</text>
</comment>
<comment type="subcellular location">
    <subcellularLocation>
        <location evidence="1">Membrane</location>
        <topology evidence="1">Multi-pass membrane protein</topology>
    </subcellularLocation>
</comment>
<evidence type="ECO:0000256" key="10">
    <source>
        <dbReference type="ARBA" id="ARBA00023303"/>
    </source>
</evidence>
<feature type="transmembrane region" description="Helical" evidence="12">
    <location>
        <begin position="313"/>
        <end position="336"/>
    </location>
</feature>
<feature type="compositionally biased region" description="Low complexity" evidence="11">
    <location>
        <begin position="750"/>
        <end position="768"/>
    </location>
</feature>
<feature type="transmembrane region" description="Helical" evidence="12">
    <location>
        <begin position="154"/>
        <end position="172"/>
    </location>
</feature>
<sequence>MIPGVRRAVIRANQQQHKKDQQPQQRHQQQQQQQQPVSWPASQARRYYSQSATPNEQDSDSDDFVSETDSLLHTTHPHQDNYSKDSGRRDDEPTWREHLAYTLDSSHLARWWDIIDAVFNAAFVAVYITMTTYTSGTRGQEPPPAPPPQSLEDVDFVIALLLFFQWAPRVYISVDPVKHLTSVLTVFSIVTTLPVIWAFILQEKYQNSFLEGGVFVFLYPLRFWRLHISIGKCLRPGKNVLFRISPIVQKALNLGLSIFNTLFTVTAWVHICLYIVQRYYDLSFFDVFYTIAVSSTSGLSTNIVPDNFFSRLITLYVMIVGAIFIPTTLSDLIMLIRSQSKFDKRYTQASNQNHVLLVGNFDVANLRDFFREFFCEDHGYKTMNTQIVMLNPSEPGEDLQALLTDPIYSSRIQYVKGSTMSFHSLHKVSAELAEAAFILSSRNRDTDPVEEDAKSVMRALSIRRFYGNLKIFAQILLPGNKTHLTHLADHTLCIDEFMMGMLAQNSLAPGFSTFMYLITTSIPDRAIRNLNLTHQPPWVKEYFEGASMELYAVKLSHLCYAGVKFSKAVIQMYREHQTVMFALGFDAKDEEEDETIGSQPPQSGFNPSHRIVFNPLNYILNGGETAYLLTTHSRIATKIASEGLAWTSCEAADDNTTFDLNEALRAAGCQGGSSGSSVPFVHNKVISDPNLSPDEVDMWVRGYVQELVRIREADAASAALYSGPHSPVPFPNNGTPVAYGKEKTSDLQFSPSPIRHSSLSSSRSSIGSVDMLGGSSGSLNDGELRSSKRRVKATDELIVIGGSNQRNYSQVDVEEEAPTAEQVMNNTSVAALVAPTEVDKCIVGPEIDEIIGFDESEDSHTPVNQSPLPVARSSKEKKRSIFSGLFSGPASGQPEAMSDTPLPPIEPVGGDKGSHSSVDETPSTLGSATPKASVFANIGAPVTPEVVSTYPAQTSMLSHTPLQSQPGQPSSEKVAVEPGTVPNSLTGHLLLCSLAESFPKNLAYFVAPFRHKDHTCPIVLLCAEPPAAEEWVRLSAFGNIYYLVGTPLLRRDLRKVFVQHASRAIVLVNPRQQSLMDRSADAPALLALLNIQAMCAVTSTIPDTEGGVGRLGQSSLRYSVSDLLATPMSVYQSGALQSEALPSSQNSQTPPAHTQQFGPPQSSPPRKIFIMVEFVHRENMKFVGASNSRATSHEVSRLGLSSGSGINDIHGQNMIPAFVGGHVFSQSLFHSILCQTYYNEYLLRVLKMFLFNGTTGVVKMPLHGSAGGPGVGMGRSATDRESLEELGFTEDQINMQTGDHHGNFYQVAMPADGRFSGLAYGAFFGYMVSRYGAVPLALYRRTVDRQRQSTSGKYGHVHSKIQERVLLRLSSMSWSIRHQGLSSIAMIVCFSWHPNGPSGDLRDQSVMLRQFRAV</sequence>
<keyword evidence="10" id="KW-0407">Ion channel</keyword>
<dbReference type="Gene3D" id="3.40.50.720">
    <property type="entry name" value="NAD(P)-binding Rossmann-like Domain"/>
    <property type="match status" value="2"/>
</dbReference>
<feature type="compositionally biased region" description="Polar residues" evidence="11">
    <location>
        <begin position="1139"/>
        <end position="1160"/>
    </location>
</feature>
<feature type="region of interest" description="Disordered" evidence="11">
    <location>
        <begin position="11"/>
        <end position="91"/>
    </location>
</feature>
<feature type="compositionally biased region" description="Acidic residues" evidence="11">
    <location>
        <begin position="57"/>
        <end position="66"/>
    </location>
</feature>
<feature type="transmembrane region" description="Helical" evidence="12">
    <location>
        <begin position="251"/>
        <end position="276"/>
    </location>
</feature>
<evidence type="ECO:0000313" key="15">
    <source>
        <dbReference type="EMBL" id="KAH6585491.1"/>
    </source>
</evidence>
<feature type="domain" description="RCK N-terminal" evidence="14">
    <location>
        <begin position="985"/>
        <end position="1098"/>
    </location>
</feature>
<feature type="transmembrane region" description="Helical" evidence="12">
    <location>
        <begin position="179"/>
        <end position="200"/>
    </location>
</feature>
<dbReference type="Pfam" id="PF03493">
    <property type="entry name" value="BK_channel_a"/>
    <property type="match status" value="1"/>
</dbReference>
<evidence type="ECO:0000256" key="7">
    <source>
        <dbReference type="ARBA" id="ARBA00022989"/>
    </source>
</evidence>
<dbReference type="InterPro" id="IPR003148">
    <property type="entry name" value="RCK_N"/>
</dbReference>
<keyword evidence="4 12" id="KW-0812">Transmembrane</keyword>
<name>A0ABQ8ERM5_9FUNG</name>
<keyword evidence="5" id="KW-0631">Potassium channel</keyword>
<keyword evidence="9 12" id="KW-0472">Membrane</keyword>
<evidence type="ECO:0000256" key="5">
    <source>
        <dbReference type="ARBA" id="ARBA00022826"/>
    </source>
</evidence>
<evidence type="ECO:0000259" key="13">
    <source>
        <dbReference type="Pfam" id="PF03493"/>
    </source>
</evidence>
<feature type="compositionally biased region" description="Basic and acidic residues" evidence="11">
    <location>
        <begin position="77"/>
        <end position="91"/>
    </location>
</feature>
<proteinExistence type="predicted"/>
<keyword evidence="7 12" id="KW-1133">Transmembrane helix</keyword>
<keyword evidence="6" id="KW-0630">Potassium</keyword>
<evidence type="ECO:0000256" key="4">
    <source>
        <dbReference type="ARBA" id="ARBA00022692"/>
    </source>
</evidence>
<feature type="compositionally biased region" description="Low complexity" evidence="11">
    <location>
        <begin position="22"/>
        <end position="36"/>
    </location>
</feature>
<feature type="domain" description="RCK N-terminal" evidence="14">
    <location>
        <begin position="351"/>
        <end position="472"/>
    </location>
</feature>
<feature type="region of interest" description="Disordered" evidence="11">
    <location>
        <begin position="1139"/>
        <end position="1165"/>
    </location>
</feature>
<evidence type="ECO:0000256" key="12">
    <source>
        <dbReference type="SAM" id="Phobius"/>
    </source>
</evidence>
<keyword evidence="16" id="KW-1185">Reference proteome</keyword>
<accession>A0ABQ8ERM5</accession>
<dbReference type="Pfam" id="PF22614">
    <property type="entry name" value="Slo-like_RCK"/>
    <property type="match status" value="2"/>
</dbReference>
<keyword evidence="8" id="KW-0406">Ion transport</keyword>
<dbReference type="Gene3D" id="1.10.287.70">
    <property type="match status" value="1"/>
</dbReference>
<protein>
    <recommendedName>
        <fullName evidence="17">Calcium-activated potassium channel BK alpha subunit domain-containing protein</fullName>
    </recommendedName>
</protein>
<dbReference type="PANTHER" id="PTHR10027:SF10">
    <property type="entry name" value="SLOWPOKE 2, ISOFORM D"/>
    <property type="match status" value="1"/>
</dbReference>
<evidence type="ECO:0000256" key="6">
    <source>
        <dbReference type="ARBA" id="ARBA00022958"/>
    </source>
</evidence>
<feature type="transmembrane region" description="Helical" evidence="12">
    <location>
        <begin position="1318"/>
        <end position="1339"/>
    </location>
</feature>
<feature type="transmembrane region" description="Helical" evidence="12">
    <location>
        <begin position="114"/>
        <end position="134"/>
    </location>
</feature>
<keyword evidence="3" id="KW-0633">Potassium transport</keyword>
<feature type="region of interest" description="Disordered" evidence="11">
    <location>
        <begin position="741"/>
        <end position="787"/>
    </location>
</feature>
<evidence type="ECO:0000256" key="9">
    <source>
        <dbReference type="ARBA" id="ARBA00023136"/>
    </source>
</evidence>
<evidence type="ECO:0000313" key="16">
    <source>
        <dbReference type="Proteomes" id="UP001648503"/>
    </source>
</evidence>
<dbReference type="PANTHER" id="PTHR10027">
    <property type="entry name" value="CALCIUM-ACTIVATED POTASSIUM CHANNEL ALPHA CHAIN"/>
    <property type="match status" value="1"/>
</dbReference>